<feature type="transmembrane region" description="Helical" evidence="2">
    <location>
        <begin position="265"/>
        <end position="284"/>
    </location>
</feature>
<dbReference type="Proteomes" id="UP000280726">
    <property type="component" value="Unassembled WGS sequence"/>
</dbReference>
<organism evidence="3 4">
    <name type="scientific">Georgenia muralis</name>
    <dbReference type="NCBI Taxonomy" id="154117"/>
    <lineage>
        <taxon>Bacteria</taxon>
        <taxon>Bacillati</taxon>
        <taxon>Actinomycetota</taxon>
        <taxon>Actinomycetes</taxon>
        <taxon>Micrococcales</taxon>
        <taxon>Bogoriellaceae</taxon>
        <taxon>Georgenia</taxon>
    </lineage>
</organism>
<feature type="transmembrane region" description="Helical" evidence="2">
    <location>
        <begin position="210"/>
        <end position="232"/>
    </location>
</feature>
<feature type="transmembrane region" description="Helical" evidence="2">
    <location>
        <begin position="51"/>
        <end position="71"/>
    </location>
</feature>
<dbReference type="AlphaFoldDB" id="A0A3N4Z1B2"/>
<feature type="region of interest" description="Disordered" evidence="1">
    <location>
        <begin position="1"/>
        <end position="22"/>
    </location>
</feature>
<sequence>MTTTTVPTTGTDRPRRATVDPHHTSDVHAELSFAGVVRGEWIKLLSLRSTWWTLATTVALMALIALAASASLAEIVGDGPVGAPLPHGAEFVTTGSQLGIVTVAVLGALLMTGEYSTGMVRSTLAAVPSRFPVLAAKGIVLTVVTVAVAIVSIAASYLSARPFLDDHGLVPALDDAQTWQVFGGTIYFFVATALLALGIATVLRHTAGSITAVLGLLLLLPGVLQLISIDWVQDVTSMLPLPASFAFLGVSGAMGGNELLTPWEGVGVIAAYAVVTLAAGAVLLRRRDA</sequence>
<feature type="transmembrane region" description="Helical" evidence="2">
    <location>
        <begin position="179"/>
        <end position="203"/>
    </location>
</feature>
<evidence type="ECO:0000256" key="1">
    <source>
        <dbReference type="SAM" id="MobiDB-lite"/>
    </source>
</evidence>
<feature type="compositionally biased region" description="Low complexity" evidence="1">
    <location>
        <begin position="1"/>
        <end position="11"/>
    </location>
</feature>
<dbReference type="GO" id="GO:0140359">
    <property type="term" value="F:ABC-type transporter activity"/>
    <property type="evidence" value="ECO:0007669"/>
    <property type="project" value="InterPro"/>
</dbReference>
<feature type="transmembrane region" description="Helical" evidence="2">
    <location>
        <begin position="91"/>
        <end position="113"/>
    </location>
</feature>
<protein>
    <submittedName>
        <fullName evidence="3">ABC-2 type transport system permease protein</fullName>
    </submittedName>
</protein>
<dbReference type="RefSeq" id="WP_123916368.1">
    <property type="nucleotide sequence ID" value="NZ_RKRA01000001.1"/>
</dbReference>
<dbReference type="OrthoDB" id="3297477at2"/>
<comment type="caution">
    <text evidence="3">The sequence shown here is derived from an EMBL/GenBank/DDBJ whole genome shotgun (WGS) entry which is preliminary data.</text>
</comment>
<dbReference type="GO" id="GO:0005886">
    <property type="term" value="C:plasma membrane"/>
    <property type="evidence" value="ECO:0007669"/>
    <property type="project" value="UniProtKB-SubCell"/>
</dbReference>
<dbReference type="PANTHER" id="PTHR37305:SF2">
    <property type="entry name" value="BACITRACIN TRANSPORT PERMEASE PROTEIN BCRB"/>
    <property type="match status" value="1"/>
</dbReference>
<dbReference type="PANTHER" id="PTHR37305">
    <property type="entry name" value="INTEGRAL MEMBRANE PROTEIN-RELATED"/>
    <property type="match status" value="1"/>
</dbReference>
<gene>
    <name evidence="3" type="ORF">EDD32_1542</name>
</gene>
<keyword evidence="2" id="KW-0812">Transmembrane</keyword>
<keyword evidence="2" id="KW-0472">Membrane</keyword>
<accession>A0A3N4Z1B2</accession>
<feature type="transmembrane region" description="Helical" evidence="2">
    <location>
        <begin position="134"/>
        <end position="159"/>
    </location>
</feature>
<evidence type="ECO:0000256" key="2">
    <source>
        <dbReference type="SAM" id="Phobius"/>
    </source>
</evidence>
<evidence type="ECO:0000313" key="4">
    <source>
        <dbReference type="Proteomes" id="UP000280726"/>
    </source>
</evidence>
<reference evidence="3 4" key="1">
    <citation type="submission" date="2018-11" db="EMBL/GenBank/DDBJ databases">
        <title>Sequencing the genomes of 1000 actinobacteria strains.</title>
        <authorList>
            <person name="Klenk H.-P."/>
        </authorList>
    </citation>
    <scope>NUCLEOTIDE SEQUENCE [LARGE SCALE GENOMIC DNA]</scope>
    <source>
        <strain evidence="3 4">DSM 14418</strain>
    </source>
</reference>
<keyword evidence="4" id="KW-1185">Reference proteome</keyword>
<dbReference type="EMBL" id="RKRA01000001">
    <property type="protein sequence ID" value="RPF27079.1"/>
    <property type="molecule type" value="Genomic_DNA"/>
</dbReference>
<keyword evidence="2" id="KW-1133">Transmembrane helix</keyword>
<evidence type="ECO:0000313" key="3">
    <source>
        <dbReference type="EMBL" id="RPF27079.1"/>
    </source>
</evidence>
<feature type="compositionally biased region" description="Basic and acidic residues" evidence="1">
    <location>
        <begin position="12"/>
        <end position="22"/>
    </location>
</feature>
<proteinExistence type="predicted"/>
<name>A0A3N4Z1B2_9MICO</name>